<sequence length="105" mass="11986">MGYLQAKHTTFSLKPLQRADEGSLLLLDLLEIALMSSSQIIYLLSSGKDVLNNVALDSLYRLNQFCYSVPLRKTCIPLRKTQTNKQTKILIFHLIHIDTQNIHSE</sequence>
<evidence type="ECO:0000313" key="1">
    <source>
        <dbReference type="EMBL" id="KOF98324.1"/>
    </source>
</evidence>
<name>A0A0L8IA92_OCTBM</name>
<dbReference type="EMBL" id="KQ416179">
    <property type="protein sequence ID" value="KOF98324.1"/>
    <property type="molecule type" value="Genomic_DNA"/>
</dbReference>
<organism evidence="1">
    <name type="scientific">Octopus bimaculoides</name>
    <name type="common">California two-spotted octopus</name>
    <dbReference type="NCBI Taxonomy" id="37653"/>
    <lineage>
        <taxon>Eukaryota</taxon>
        <taxon>Metazoa</taxon>
        <taxon>Spiralia</taxon>
        <taxon>Lophotrochozoa</taxon>
        <taxon>Mollusca</taxon>
        <taxon>Cephalopoda</taxon>
        <taxon>Coleoidea</taxon>
        <taxon>Octopodiformes</taxon>
        <taxon>Octopoda</taxon>
        <taxon>Incirrata</taxon>
        <taxon>Octopodidae</taxon>
        <taxon>Octopus</taxon>
    </lineage>
</organism>
<dbReference type="AlphaFoldDB" id="A0A0L8IA92"/>
<protein>
    <submittedName>
        <fullName evidence="1">Uncharacterized protein</fullName>
    </submittedName>
</protein>
<accession>A0A0L8IA92</accession>
<gene>
    <name evidence="1" type="ORF">OCBIM_22025994mg</name>
</gene>
<reference evidence="1" key="1">
    <citation type="submission" date="2015-07" db="EMBL/GenBank/DDBJ databases">
        <title>MeaNS - Measles Nucleotide Surveillance Program.</title>
        <authorList>
            <person name="Tran T."/>
            <person name="Druce J."/>
        </authorList>
    </citation>
    <scope>NUCLEOTIDE SEQUENCE</scope>
    <source>
        <strain evidence="1">UCB-OBI-ISO-001</strain>
        <tissue evidence="1">Gonad</tissue>
    </source>
</reference>
<proteinExistence type="predicted"/>